<organism evidence="3 4">
    <name type="scientific">Formimonas warabiya</name>
    <dbReference type="NCBI Taxonomy" id="1761012"/>
    <lineage>
        <taxon>Bacteria</taxon>
        <taxon>Bacillati</taxon>
        <taxon>Bacillota</taxon>
        <taxon>Clostridia</taxon>
        <taxon>Eubacteriales</taxon>
        <taxon>Peptococcaceae</taxon>
        <taxon>Candidatus Formimonas</taxon>
    </lineage>
</organism>
<dbReference type="EMBL" id="CP017634">
    <property type="protein sequence ID" value="ATW27995.1"/>
    <property type="molecule type" value="Genomic_DNA"/>
</dbReference>
<evidence type="ECO:0000259" key="1">
    <source>
        <dbReference type="Pfam" id="PF08348"/>
    </source>
</evidence>
<evidence type="ECO:0008006" key="5">
    <source>
        <dbReference type="Google" id="ProtNLM"/>
    </source>
</evidence>
<dbReference type="InterPro" id="IPR013559">
    <property type="entry name" value="YheO"/>
</dbReference>
<proteinExistence type="predicted"/>
<reference evidence="3 4" key="1">
    <citation type="submission" date="2016-10" db="EMBL/GenBank/DDBJ databases">
        <title>Complete Genome Sequence of Peptococcaceae strain DCMF.</title>
        <authorList>
            <person name="Edwards R.J."/>
            <person name="Holland S.I."/>
            <person name="Deshpande N.P."/>
            <person name="Wong Y.K."/>
            <person name="Ertan H."/>
            <person name="Manefield M."/>
            <person name="Russell T.L."/>
            <person name="Lee M.J."/>
        </authorList>
    </citation>
    <scope>NUCLEOTIDE SEQUENCE [LARGE SCALE GENOMIC DNA]</scope>
    <source>
        <strain evidence="3 4">DCMF</strain>
    </source>
</reference>
<dbReference type="Pfam" id="PF08348">
    <property type="entry name" value="PAS_6"/>
    <property type="match status" value="1"/>
</dbReference>
<feature type="domain" description="Transcriptional regulator DauR-like HTH" evidence="2">
    <location>
        <begin position="140"/>
        <end position="201"/>
    </location>
</feature>
<evidence type="ECO:0000313" key="4">
    <source>
        <dbReference type="Proteomes" id="UP000323521"/>
    </source>
</evidence>
<dbReference type="OrthoDB" id="9796595at2"/>
<dbReference type="KEGG" id="fwa:DCMF_27475"/>
<keyword evidence="4" id="KW-1185">Reference proteome</keyword>
<protein>
    <recommendedName>
        <fullName evidence="5">Transcriptional regulator</fullName>
    </recommendedName>
</protein>
<evidence type="ECO:0000313" key="3">
    <source>
        <dbReference type="EMBL" id="ATW27995.1"/>
    </source>
</evidence>
<evidence type="ECO:0000259" key="2">
    <source>
        <dbReference type="Pfam" id="PF13309"/>
    </source>
</evidence>
<dbReference type="Proteomes" id="UP000323521">
    <property type="component" value="Chromosome"/>
</dbReference>
<dbReference type="AlphaFoldDB" id="A0A3G1L0I4"/>
<dbReference type="Pfam" id="PF13309">
    <property type="entry name" value="HTH_22"/>
    <property type="match status" value="1"/>
</dbReference>
<dbReference type="InterPro" id="IPR039446">
    <property type="entry name" value="DauR-like"/>
</dbReference>
<accession>A0A3G1L0I4</accession>
<gene>
    <name evidence="3" type="ORF">DCMF_27475</name>
</gene>
<name>A0A3G1L0I4_FORW1</name>
<dbReference type="RefSeq" id="WP_148137394.1">
    <property type="nucleotide sequence ID" value="NZ_CP017634.1"/>
</dbReference>
<dbReference type="PANTHER" id="PTHR35568:SF1">
    <property type="entry name" value="TRANSCRIPTIONAL REGULATOR DAUR"/>
    <property type="match status" value="1"/>
</dbReference>
<sequence>MNKKEIIEILERIAAGISQTFGNDCEVLISDLNNPDNSIISIYNGHVTGRKVGDSLSELGLKAMKEKHVEHDLINYHAKTKDGRLIKCSTFHIKSGKHWLCLGINYDYTNLAMAHATLENLFKVEESMKDEFYANPNEILEGMISDAFKLVGKPASLMNKEDRIKVVKYLDERGALVIQKGVQIVAETLNVSRYTIYNYLNEINEEKKHPVESK</sequence>
<feature type="domain" description="YheO-like" evidence="1">
    <location>
        <begin position="8"/>
        <end position="115"/>
    </location>
</feature>
<dbReference type="InterPro" id="IPR039445">
    <property type="entry name" value="DauR-like_HTH"/>
</dbReference>
<dbReference type="PANTHER" id="PTHR35568">
    <property type="entry name" value="TRANSCRIPTIONAL REGULATOR DAUR"/>
    <property type="match status" value="1"/>
</dbReference>